<dbReference type="SUPFAM" id="SSF55874">
    <property type="entry name" value="ATPase domain of HSP90 chaperone/DNA topoisomerase II/histidine kinase"/>
    <property type="match status" value="1"/>
</dbReference>
<comment type="caution">
    <text evidence="3">The sequence shown here is derived from an EMBL/GenBank/DDBJ whole genome shotgun (WGS) entry which is preliminary data.</text>
</comment>
<reference evidence="3 4" key="1">
    <citation type="submission" date="2016-10" db="EMBL/GenBank/DDBJ databases">
        <title>Alkaliphiles isolated from bioreactors.</title>
        <authorList>
            <person name="Salah Z."/>
            <person name="Rout S.P."/>
            <person name="Humphreys P.N."/>
        </authorList>
    </citation>
    <scope>NUCLEOTIDE SEQUENCE [LARGE SCALE GENOMIC DNA]</scope>
    <source>
        <strain evidence="3 4">ZS02</strain>
    </source>
</reference>
<organism evidence="3 4">
    <name type="scientific">Azonexus hydrophilus</name>
    <dbReference type="NCBI Taxonomy" id="418702"/>
    <lineage>
        <taxon>Bacteria</taxon>
        <taxon>Pseudomonadati</taxon>
        <taxon>Pseudomonadota</taxon>
        <taxon>Betaproteobacteria</taxon>
        <taxon>Rhodocyclales</taxon>
        <taxon>Azonexaceae</taxon>
        <taxon>Azonexus</taxon>
    </lineage>
</organism>
<dbReference type="GO" id="GO:0004674">
    <property type="term" value="F:protein serine/threonine kinase activity"/>
    <property type="evidence" value="ECO:0007669"/>
    <property type="project" value="UniProtKB-KW"/>
</dbReference>
<accession>A0A1R1I8F1</accession>
<evidence type="ECO:0000256" key="1">
    <source>
        <dbReference type="ARBA" id="ARBA00022527"/>
    </source>
</evidence>
<sequence length="136" mass="14670">MTQHSTEISVTACHSALADLFAGLVVACAQLSVSDGDSLRLQLLAEELFINTVDHGFSGKTGAPVHLRLTRDKRGLTLHYEDTALAFDPRQPPPATDDNTIGGLGLALLQGMSQEIGYRRDGNRNIIELLLQETAD</sequence>
<keyword evidence="4" id="KW-1185">Reference proteome</keyword>
<dbReference type="RefSeq" id="WP_076093404.1">
    <property type="nucleotide sequence ID" value="NZ_MTHD01000002.1"/>
</dbReference>
<dbReference type="Pfam" id="PF13581">
    <property type="entry name" value="HATPase_c_2"/>
    <property type="match status" value="1"/>
</dbReference>
<dbReference type="Gene3D" id="3.30.565.10">
    <property type="entry name" value="Histidine kinase-like ATPase, C-terminal domain"/>
    <property type="match status" value="1"/>
</dbReference>
<name>A0A1R1I8F1_9RHOO</name>
<proteinExistence type="predicted"/>
<gene>
    <name evidence="3" type="ORF">BJN45_06960</name>
</gene>
<dbReference type="AlphaFoldDB" id="A0A1R1I8F1"/>
<feature type="domain" description="Histidine kinase/HSP90-like ATPase" evidence="2">
    <location>
        <begin position="22"/>
        <end position="129"/>
    </location>
</feature>
<keyword evidence="1" id="KW-0418">Kinase</keyword>
<dbReference type="PANTHER" id="PTHR35526">
    <property type="entry name" value="ANTI-SIGMA-F FACTOR RSBW-RELATED"/>
    <property type="match status" value="1"/>
</dbReference>
<dbReference type="OrthoDB" id="8778461at2"/>
<keyword evidence="1" id="KW-0723">Serine/threonine-protein kinase</keyword>
<dbReference type="InterPro" id="IPR036890">
    <property type="entry name" value="HATPase_C_sf"/>
</dbReference>
<evidence type="ECO:0000313" key="3">
    <source>
        <dbReference type="EMBL" id="OMG54900.1"/>
    </source>
</evidence>
<dbReference type="InterPro" id="IPR050267">
    <property type="entry name" value="Anti-sigma-factor_SerPK"/>
</dbReference>
<dbReference type="STRING" id="418702.BJN45_06960"/>
<dbReference type="CDD" id="cd16936">
    <property type="entry name" value="HATPase_RsbW-like"/>
    <property type="match status" value="1"/>
</dbReference>
<evidence type="ECO:0000313" key="4">
    <source>
        <dbReference type="Proteomes" id="UP000187526"/>
    </source>
</evidence>
<protein>
    <recommendedName>
        <fullName evidence="2">Histidine kinase/HSP90-like ATPase domain-containing protein</fullName>
    </recommendedName>
</protein>
<dbReference type="EMBL" id="MTHD01000002">
    <property type="protein sequence ID" value="OMG54900.1"/>
    <property type="molecule type" value="Genomic_DNA"/>
</dbReference>
<keyword evidence="1" id="KW-0808">Transferase</keyword>
<evidence type="ECO:0000259" key="2">
    <source>
        <dbReference type="Pfam" id="PF13581"/>
    </source>
</evidence>
<dbReference type="InterPro" id="IPR003594">
    <property type="entry name" value="HATPase_dom"/>
</dbReference>
<dbReference type="Proteomes" id="UP000187526">
    <property type="component" value="Unassembled WGS sequence"/>
</dbReference>